<dbReference type="EMBL" id="FYDG01000003">
    <property type="protein sequence ID" value="SNB68636.1"/>
    <property type="molecule type" value="Genomic_DNA"/>
</dbReference>
<dbReference type="InterPro" id="IPR009050">
    <property type="entry name" value="Globin-like_sf"/>
</dbReference>
<dbReference type="GO" id="GO:0016020">
    <property type="term" value="C:membrane"/>
    <property type="evidence" value="ECO:0007669"/>
    <property type="project" value="InterPro"/>
</dbReference>
<dbReference type="Pfam" id="PF11563">
    <property type="entry name" value="Protoglobin"/>
    <property type="match status" value="1"/>
</dbReference>
<dbReference type="OrthoDB" id="266313at2"/>
<dbReference type="Proteomes" id="UP000198418">
    <property type="component" value="Unassembled WGS sequence"/>
</dbReference>
<dbReference type="InterPro" id="IPR012292">
    <property type="entry name" value="Globin/Proto"/>
</dbReference>
<comment type="similarity">
    <text evidence="2">Belongs to the methyl-accepting chemotaxis (MCP) protein family.</text>
</comment>
<dbReference type="GO" id="GO:0020037">
    <property type="term" value="F:heme binding"/>
    <property type="evidence" value="ECO:0007669"/>
    <property type="project" value="InterPro"/>
</dbReference>
<dbReference type="AlphaFoldDB" id="A0A212R8T5"/>
<dbReference type="Gene3D" id="1.10.490.10">
    <property type="entry name" value="Globins"/>
    <property type="match status" value="1"/>
</dbReference>
<dbReference type="PANTHER" id="PTHR32089">
    <property type="entry name" value="METHYL-ACCEPTING CHEMOTAXIS PROTEIN MCPB"/>
    <property type="match status" value="1"/>
</dbReference>
<dbReference type="GO" id="GO:0006935">
    <property type="term" value="P:chemotaxis"/>
    <property type="evidence" value="ECO:0007669"/>
    <property type="project" value="InterPro"/>
</dbReference>
<evidence type="ECO:0000256" key="2">
    <source>
        <dbReference type="ARBA" id="ARBA00029447"/>
    </source>
</evidence>
<feature type="domain" description="Methyl-accepting transducer" evidence="4">
    <location>
        <begin position="183"/>
        <end position="412"/>
    </location>
</feature>
<dbReference type="SUPFAM" id="SSF58104">
    <property type="entry name" value="Methyl-accepting chemotaxis protein (MCP) signaling domain"/>
    <property type="match status" value="1"/>
</dbReference>
<dbReference type="SMART" id="SM00283">
    <property type="entry name" value="MA"/>
    <property type="match status" value="1"/>
</dbReference>
<gene>
    <name evidence="5" type="ORF">SAMN06265338_10392</name>
</gene>
<dbReference type="InterPro" id="IPR004090">
    <property type="entry name" value="Chemotax_Me-accpt_rcpt"/>
</dbReference>
<dbReference type="Gene3D" id="1.10.287.950">
    <property type="entry name" value="Methyl-accepting chemotaxis protein"/>
    <property type="match status" value="1"/>
</dbReference>
<dbReference type="InterPro" id="IPR044398">
    <property type="entry name" value="Globin-sensor_dom"/>
</dbReference>
<keyword evidence="6" id="KW-1185">Reference proteome</keyword>
<dbReference type="CDD" id="cd01068">
    <property type="entry name" value="globin_sensor"/>
    <property type="match status" value="1"/>
</dbReference>
<dbReference type="PROSITE" id="PS50111">
    <property type="entry name" value="CHEMOTAXIS_TRANSDUC_2"/>
    <property type="match status" value="1"/>
</dbReference>
<dbReference type="InterPro" id="IPR039379">
    <property type="entry name" value="Protoglobin_sensor_dom"/>
</dbReference>
<protein>
    <submittedName>
        <fullName evidence="5">Methyl-accepting chemotaxis protein</fullName>
    </submittedName>
</protein>
<dbReference type="GO" id="GO:0007165">
    <property type="term" value="P:signal transduction"/>
    <property type="evidence" value="ECO:0007669"/>
    <property type="project" value="UniProtKB-KW"/>
</dbReference>
<dbReference type="InterPro" id="IPR004089">
    <property type="entry name" value="MCPsignal_dom"/>
</dbReference>
<dbReference type="PRINTS" id="PR00260">
    <property type="entry name" value="CHEMTRNSDUCR"/>
</dbReference>
<keyword evidence="1 3" id="KW-0807">Transducer</keyword>
<dbReference type="RefSeq" id="WP_158255237.1">
    <property type="nucleotide sequence ID" value="NZ_FYDG01000003.1"/>
</dbReference>
<dbReference type="PANTHER" id="PTHR32089:SF112">
    <property type="entry name" value="LYSOZYME-LIKE PROTEIN-RELATED"/>
    <property type="match status" value="1"/>
</dbReference>
<accession>A0A212R8T5</accession>
<proteinExistence type="inferred from homology"/>
<evidence type="ECO:0000313" key="6">
    <source>
        <dbReference type="Proteomes" id="UP000198418"/>
    </source>
</evidence>
<sequence length="446" mass="47952">MALERAADLSGRLKFFVIRPEERRVLPEIWKAVEPKLPEIIDGFYAHAADVPHLDGMIAGKCPHLKRAQTGHWLQLFSGRFDDAYFNAVREIGKVHFRIGLEPRWYVGGYQFILTRLFDIAVDSARWSPRKIKDVLRAISTAVMLDMEIAISVYQDELLGQREQRCRDLDGLLTALETKTREALSGLASAAHQLQATAGGMTETAMQTRARSSTVASASEQASVNIQSVASAAEQLSRSIAEILAQVNHSSEAAGRAVAESQAVHDLVRTLRDNAEKISAIVQLIQTIAGQTNLLALNATIEAARAGEAGKGFAVVANEVKTLANQTARATDEITAAIGEIQNASRRATEAIEAIAARIGDLSGNAEIIAQSVEQQGEATQEIARSVQEAAAGAREIACSVAGVNKAAEDTDVSAHQVIDAAASLSRETTRLNEDLGRFVAQAKAV</sequence>
<evidence type="ECO:0000313" key="5">
    <source>
        <dbReference type="EMBL" id="SNB68636.1"/>
    </source>
</evidence>
<organism evidence="5 6">
    <name type="scientific">Rhodoblastus acidophilus</name>
    <name type="common">Rhodopseudomonas acidophila</name>
    <dbReference type="NCBI Taxonomy" id="1074"/>
    <lineage>
        <taxon>Bacteria</taxon>
        <taxon>Pseudomonadati</taxon>
        <taxon>Pseudomonadota</taxon>
        <taxon>Alphaproteobacteria</taxon>
        <taxon>Hyphomicrobiales</taxon>
        <taxon>Rhodoblastaceae</taxon>
        <taxon>Rhodoblastus</taxon>
    </lineage>
</organism>
<evidence type="ECO:0000259" key="4">
    <source>
        <dbReference type="PROSITE" id="PS50111"/>
    </source>
</evidence>
<dbReference type="GO" id="GO:0004888">
    <property type="term" value="F:transmembrane signaling receptor activity"/>
    <property type="evidence" value="ECO:0007669"/>
    <property type="project" value="InterPro"/>
</dbReference>
<evidence type="ECO:0000256" key="1">
    <source>
        <dbReference type="ARBA" id="ARBA00023224"/>
    </source>
</evidence>
<dbReference type="GO" id="GO:0019825">
    <property type="term" value="F:oxygen binding"/>
    <property type="evidence" value="ECO:0007669"/>
    <property type="project" value="InterPro"/>
</dbReference>
<dbReference type="SUPFAM" id="SSF46458">
    <property type="entry name" value="Globin-like"/>
    <property type="match status" value="1"/>
</dbReference>
<name>A0A212R8T5_RHOAC</name>
<reference evidence="6" key="1">
    <citation type="submission" date="2017-06" db="EMBL/GenBank/DDBJ databases">
        <authorList>
            <person name="Varghese N."/>
            <person name="Submissions S."/>
        </authorList>
    </citation>
    <scope>NUCLEOTIDE SEQUENCE [LARGE SCALE GENOMIC DNA]</scope>
    <source>
        <strain evidence="6">DSM 137</strain>
    </source>
</reference>
<evidence type="ECO:0000256" key="3">
    <source>
        <dbReference type="PROSITE-ProRule" id="PRU00284"/>
    </source>
</evidence>
<dbReference type="Pfam" id="PF00015">
    <property type="entry name" value="MCPsignal"/>
    <property type="match status" value="1"/>
</dbReference>